<dbReference type="InterPro" id="IPR013320">
    <property type="entry name" value="ConA-like_dom_sf"/>
</dbReference>
<comment type="PTM">
    <text evidence="6">Contains at least one intrachain disulfide bond essential for its enzymatic activity.</text>
</comment>
<dbReference type="STRING" id="888268.A0A1E5V806"/>
<evidence type="ECO:0000256" key="7">
    <source>
        <dbReference type="SAM" id="MobiDB-lite"/>
    </source>
</evidence>
<keyword evidence="6" id="KW-0961">Cell wall biogenesis/degradation</keyword>
<gene>
    <name evidence="9" type="ORF">BAE44_0017733</name>
</gene>
<dbReference type="GO" id="GO:0071555">
    <property type="term" value="P:cell wall organization"/>
    <property type="evidence" value="ECO:0007669"/>
    <property type="project" value="UniProtKB-KW"/>
</dbReference>
<feature type="active site" description="Nucleophile" evidence="5">
    <location>
        <position position="113"/>
    </location>
</feature>
<keyword evidence="1 6" id="KW-0808">Transferase</keyword>
<dbReference type="InterPro" id="IPR010713">
    <property type="entry name" value="XET_C"/>
</dbReference>
<keyword evidence="10" id="KW-1185">Reference proteome</keyword>
<keyword evidence="6" id="KW-0134">Cell wall</keyword>
<comment type="subcellular location">
    <subcellularLocation>
        <location evidence="6">Secreted</location>
        <location evidence="6">Cell wall</location>
    </subcellularLocation>
    <subcellularLocation>
        <location evidence="6">Secreted</location>
        <location evidence="6">Extracellular space</location>
        <location evidence="6">Apoplast</location>
    </subcellularLocation>
</comment>
<dbReference type="Pfam" id="PF06955">
    <property type="entry name" value="XET_C"/>
    <property type="match status" value="1"/>
</dbReference>
<proteinExistence type="inferred from homology"/>
<dbReference type="GO" id="GO:0048046">
    <property type="term" value="C:apoplast"/>
    <property type="evidence" value="ECO:0007669"/>
    <property type="project" value="UniProtKB-SubCell"/>
</dbReference>
<evidence type="ECO:0000256" key="1">
    <source>
        <dbReference type="ARBA" id="ARBA00022679"/>
    </source>
</evidence>
<dbReference type="Pfam" id="PF00722">
    <property type="entry name" value="Glyco_hydro_16"/>
    <property type="match status" value="1"/>
</dbReference>
<evidence type="ECO:0000256" key="2">
    <source>
        <dbReference type="ARBA" id="ARBA00022801"/>
    </source>
</evidence>
<dbReference type="Proteomes" id="UP000095767">
    <property type="component" value="Unassembled WGS sequence"/>
</dbReference>
<dbReference type="GO" id="GO:0016762">
    <property type="term" value="F:xyloglucan:xyloglucosyl transferase activity"/>
    <property type="evidence" value="ECO:0007669"/>
    <property type="project" value="UniProtKB-EC"/>
</dbReference>
<dbReference type="InterPro" id="IPR044791">
    <property type="entry name" value="Beta-glucanase/XTH"/>
</dbReference>
<dbReference type="AlphaFoldDB" id="A0A1E5V806"/>
<organism evidence="9 10">
    <name type="scientific">Dichanthelium oligosanthes</name>
    <dbReference type="NCBI Taxonomy" id="888268"/>
    <lineage>
        <taxon>Eukaryota</taxon>
        <taxon>Viridiplantae</taxon>
        <taxon>Streptophyta</taxon>
        <taxon>Embryophyta</taxon>
        <taxon>Tracheophyta</taxon>
        <taxon>Spermatophyta</taxon>
        <taxon>Magnoliopsida</taxon>
        <taxon>Liliopsida</taxon>
        <taxon>Poales</taxon>
        <taxon>Poaceae</taxon>
        <taxon>PACMAD clade</taxon>
        <taxon>Panicoideae</taxon>
        <taxon>Panicodae</taxon>
        <taxon>Paniceae</taxon>
        <taxon>Dichantheliinae</taxon>
        <taxon>Dichanthelium</taxon>
    </lineage>
</organism>
<evidence type="ECO:0000256" key="3">
    <source>
        <dbReference type="ARBA" id="ARBA00023157"/>
    </source>
</evidence>
<feature type="region of interest" description="Disordered" evidence="7">
    <location>
        <begin position="327"/>
        <end position="361"/>
    </location>
</feature>
<evidence type="ECO:0000313" key="10">
    <source>
        <dbReference type="Proteomes" id="UP000095767"/>
    </source>
</evidence>
<evidence type="ECO:0000256" key="4">
    <source>
        <dbReference type="ARBA" id="ARBA00023295"/>
    </source>
</evidence>
<comment type="function">
    <text evidence="6">Catalyzes xyloglucan endohydrolysis (XEH) and/or endotransglycosylation (XET). Cleaves and religates xyloglucan polymers, an essential constituent of the primary cell wall, and thereby participates in cell wall construction of growing tissues.</text>
</comment>
<name>A0A1E5V806_9POAL</name>
<keyword evidence="3" id="KW-1015">Disulfide bond</keyword>
<keyword evidence="6" id="KW-0732">Signal</keyword>
<dbReference type="Gene3D" id="2.60.120.200">
    <property type="match status" value="1"/>
</dbReference>
<evidence type="ECO:0000256" key="5">
    <source>
        <dbReference type="PIRSR" id="PIRSR005604-1"/>
    </source>
</evidence>
<feature type="signal peptide" evidence="6">
    <location>
        <begin position="1"/>
        <end position="21"/>
    </location>
</feature>
<dbReference type="InterPro" id="IPR000757">
    <property type="entry name" value="Beta-glucanase-like"/>
</dbReference>
<keyword evidence="6" id="KW-0964">Secreted</keyword>
<dbReference type="GO" id="GO:0010411">
    <property type="term" value="P:xyloglucan metabolic process"/>
    <property type="evidence" value="ECO:0007669"/>
    <property type="project" value="InterPro"/>
</dbReference>
<dbReference type="EMBL" id="LWDX02048381">
    <property type="protein sequence ID" value="OEL21248.1"/>
    <property type="molecule type" value="Genomic_DNA"/>
</dbReference>
<evidence type="ECO:0000259" key="8">
    <source>
        <dbReference type="PROSITE" id="PS51762"/>
    </source>
</evidence>
<feature type="active site" description="Proton donor" evidence="5">
    <location>
        <position position="117"/>
    </location>
</feature>
<sequence length="361" mass="39028">MATGAAALLALMMVSWAAVLAANAAAPSLDTSPVPFEAGYMPLFGGDNLVRSPDGRSVRLKLDASTGSGFVSKSAYHHGYFSASIKLPDDYTAGVVVAFYLSNGDVFPGNHDEVDFELLGSRRGHEWRLQTNIYGNGSTSRGREERYLLPFDPTLHPHAYAVAWTPTAIIFYVDGTPIREVVRVPAMGGDFPAKPMSVYATIWDGSAWATEGGRYKLDYAYAPFAADFSALVLSGCPVGGVEQVVGGGGGSSSSSSASCDVAVMTAESAVMTPAKRAAMRRFRRRHLLYTVCHDRYRYNGTVFPECDADGSERGDFHKWGESKLVSPSRRGYKKKRQQQRANKQAAGDRPSTWPIGTLLVD</sequence>
<dbReference type="PROSITE" id="PS51762">
    <property type="entry name" value="GH16_2"/>
    <property type="match status" value="1"/>
</dbReference>
<comment type="caution">
    <text evidence="9">The sequence shown here is derived from an EMBL/GenBank/DDBJ whole genome shotgun (WGS) entry which is preliminary data.</text>
</comment>
<dbReference type="GO" id="GO:0042546">
    <property type="term" value="P:cell wall biogenesis"/>
    <property type="evidence" value="ECO:0007669"/>
    <property type="project" value="InterPro"/>
</dbReference>
<dbReference type="OrthoDB" id="4781at2759"/>
<protein>
    <recommendedName>
        <fullName evidence="6">Xyloglucan endotransglucosylase/hydrolase</fullName>
        <ecNumber evidence="6">2.4.1.207</ecNumber>
    </recommendedName>
</protein>
<keyword evidence="2 6" id="KW-0378">Hydrolase</keyword>
<dbReference type="EC" id="2.4.1.207" evidence="6"/>
<feature type="domain" description="GH16" evidence="8">
    <location>
        <begin position="27"/>
        <end position="228"/>
    </location>
</feature>
<dbReference type="SUPFAM" id="SSF49899">
    <property type="entry name" value="Concanavalin A-like lectins/glucanases"/>
    <property type="match status" value="1"/>
</dbReference>
<dbReference type="PIRSF" id="PIRSF005604">
    <property type="entry name" value="XET"/>
    <property type="match status" value="1"/>
</dbReference>
<comment type="similarity">
    <text evidence="6">Belongs to the glycosyl hydrolase 16 family.</text>
</comment>
<reference evidence="9 10" key="1">
    <citation type="submission" date="2016-09" db="EMBL/GenBank/DDBJ databases">
        <title>The draft genome of Dichanthelium oligosanthes: A C3 panicoid grass species.</title>
        <authorList>
            <person name="Studer A.J."/>
            <person name="Schnable J.C."/>
            <person name="Brutnell T.P."/>
        </authorList>
    </citation>
    <scope>NUCLEOTIDE SEQUENCE [LARGE SCALE GENOMIC DNA]</scope>
    <source>
        <strain evidence="10">cv. Kellogg 1175</strain>
        <tissue evidence="9">Leaf</tissue>
    </source>
</reference>
<dbReference type="InterPro" id="IPR016455">
    <property type="entry name" value="XTH"/>
</dbReference>
<accession>A0A1E5V806</accession>
<keyword evidence="6" id="KW-0052">Apoplast</keyword>
<keyword evidence="4 6" id="KW-0326">Glycosidase</keyword>
<feature type="chain" id="PRO_5009028217" description="Xyloglucan endotransglucosylase/hydrolase" evidence="6">
    <location>
        <begin position="22"/>
        <end position="361"/>
    </location>
</feature>
<dbReference type="PANTHER" id="PTHR31062">
    <property type="entry name" value="XYLOGLUCAN ENDOTRANSGLUCOSYLASE/HYDROLASE PROTEIN 8-RELATED"/>
    <property type="match status" value="1"/>
</dbReference>
<evidence type="ECO:0000313" key="9">
    <source>
        <dbReference type="EMBL" id="OEL21248.1"/>
    </source>
</evidence>
<evidence type="ECO:0000256" key="6">
    <source>
        <dbReference type="RuleBase" id="RU361120"/>
    </source>
</evidence>
<dbReference type="GO" id="GO:0004553">
    <property type="term" value="F:hydrolase activity, hydrolyzing O-glycosyl compounds"/>
    <property type="evidence" value="ECO:0007669"/>
    <property type="project" value="InterPro"/>
</dbReference>